<reference evidence="5" key="1">
    <citation type="submission" date="2022-01" db="EMBL/GenBank/DDBJ databases">
        <authorList>
            <person name="King R."/>
        </authorList>
    </citation>
    <scope>NUCLEOTIDE SEQUENCE</scope>
</reference>
<proteinExistence type="predicted"/>
<feature type="chain" id="PRO_5040104964" evidence="4">
    <location>
        <begin position="17"/>
        <end position="158"/>
    </location>
</feature>
<name>A0A9N9TQ54_PHYSR</name>
<evidence type="ECO:0000256" key="2">
    <source>
        <dbReference type="PROSITE-ProRule" id="PRU00497"/>
    </source>
</evidence>
<evidence type="ECO:0000256" key="3">
    <source>
        <dbReference type="SAM" id="MobiDB-lite"/>
    </source>
</evidence>
<gene>
    <name evidence="5" type="ORF">PHYEVI_LOCUS4645</name>
</gene>
<evidence type="ECO:0000313" key="5">
    <source>
        <dbReference type="EMBL" id="CAG9858255.1"/>
    </source>
</evidence>
<feature type="signal peptide" evidence="4">
    <location>
        <begin position="1"/>
        <end position="16"/>
    </location>
</feature>
<dbReference type="GO" id="GO:0062129">
    <property type="term" value="C:chitin-based extracellular matrix"/>
    <property type="evidence" value="ECO:0007669"/>
    <property type="project" value="TreeGrafter"/>
</dbReference>
<dbReference type="OrthoDB" id="7255276at2759"/>
<feature type="compositionally biased region" description="Low complexity" evidence="3">
    <location>
        <begin position="29"/>
        <end position="44"/>
    </location>
</feature>
<evidence type="ECO:0000256" key="4">
    <source>
        <dbReference type="SAM" id="SignalP"/>
    </source>
</evidence>
<dbReference type="PANTHER" id="PTHR10380:SF173">
    <property type="entry name" value="CUTICULAR PROTEIN 47EF, ISOFORM C-RELATED"/>
    <property type="match status" value="1"/>
</dbReference>
<sequence>MKVVIFACAIFALAAALPQPQHTQHHVQQHVQQQHVQQQGQYHEQPQRPVSRQQDGQYVHHYNAPVHQHHDVEASRQAKLVHFDSNLGLGVEGYNYRLESTDGIKKQETGSFENVGTDDESLVVVGEYSYPGGPNGEILTVKYVADRNGFQPQGEHLH</sequence>
<organism evidence="5 6">
    <name type="scientific">Phyllotreta striolata</name>
    <name type="common">Striped flea beetle</name>
    <name type="synonym">Crioceris striolata</name>
    <dbReference type="NCBI Taxonomy" id="444603"/>
    <lineage>
        <taxon>Eukaryota</taxon>
        <taxon>Metazoa</taxon>
        <taxon>Ecdysozoa</taxon>
        <taxon>Arthropoda</taxon>
        <taxon>Hexapoda</taxon>
        <taxon>Insecta</taxon>
        <taxon>Pterygota</taxon>
        <taxon>Neoptera</taxon>
        <taxon>Endopterygota</taxon>
        <taxon>Coleoptera</taxon>
        <taxon>Polyphaga</taxon>
        <taxon>Cucujiformia</taxon>
        <taxon>Chrysomeloidea</taxon>
        <taxon>Chrysomelidae</taxon>
        <taxon>Galerucinae</taxon>
        <taxon>Alticini</taxon>
        <taxon>Phyllotreta</taxon>
    </lineage>
</organism>
<dbReference type="PANTHER" id="PTHR10380">
    <property type="entry name" value="CUTICLE PROTEIN"/>
    <property type="match status" value="1"/>
</dbReference>
<dbReference type="EMBL" id="OU900095">
    <property type="protein sequence ID" value="CAG9858255.1"/>
    <property type="molecule type" value="Genomic_DNA"/>
</dbReference>
<feature type="region of interest" description="Disordered" evidence="3">
    <location>
        <begin position="24"/>
        <end position="54"/>
    </location>
</feature>
<protein>
    <submittedName>
        <fullName evidence="5">Uncharacterized protein</fullName>
    </submittedName>
</protein>
<keyword evidence="1 2" id="KW-0193">Cuticle</keyword>
<dbReference type="Proteomes" id="UP001153712">
    <property type="component" value="Chromosome 2"/>
</dbReference>
<accession>A0A9N9TQ54</accession>
<dbReference type="Pfam" id="PF00379">
    <property type="entry name" value="Chitin_bind_4"/>
    <property type="match status" value="1"/>
</dbReference>
<dbReference type="InterPro" id="IPR050468">
    <property type="entry name" value="Cuticle_Struct_Prot"/>
</dbReference>
<dbReference type="AlphaFoldDB" id="A0A9N9TQ54"/>
<keyword evidence="6" id="KW-1185">Reference proteome</keyword>
<keyword evidence="4" id="KW-0732">Signal</keyword>
<dbReference type="GO" id="GO:0008010">
    <property type="term" value="F:structural constituent of chitin-based larval cuticle"/>
    <property type="evidence" value="ECO:0007669"/>
    <property type="project" value="TreeGrafter"/>
</dbReference>
<dbReference type="InterPro" id="IPR000618">
    <property type="entry name" value="Insect_cuticle"/>
</dbReference>
<dbReference type="PROSITE" id="PS51155">
    <property type="entry name" value="CHIT_BIND_RR_2"/>
    <property type="match status" value="1"/>
</dbReference>
<evidence type="ECO:0000256" key="1">
    <source>
        <dbReference type="ARBA" id="ARBA00022460"/>
    </source>
</evidence>
<evidence type="ECO:0000313" key="6">
    <source>
        <dbReference type="Proteomes" id="UP001153712"/>
    </source>
</evidence>